<feature type="binding site" evidence="6">
    <location>
        <position position="227"/>
    </location>
    <ligand>
        <name>S-adenosyl-L-methionine</name>
        <dbReference type="ChEBI" id="CHEBI:59789"/>
    </ligand>
</feature>
<name>A0A2T5V4X1_9HYPH</name>
<dbReference type="GO" id="GO:0032259">
    <property type="term" value="P:methylation"/>
    <property type="evidence" value="ECO:0007669"/>
    <property type="project" value="UniProtKB-KW"/>
</dbReference>
<organism evidence="7 8">
    <name type="scientific">Breoghania corrubedonensis</name>
    <dbReference type="NCBI Taxonomy" id="665038"/>
    <lineage>
        <taxon>Bacteria</taxon>
        <taxon>Pseudomonadati</taxon>
        <taxon>Pseudomonadota</taxon>
        <taxon>Alphaproteobacteria</taxon>
        <taxon>Hyphomicrobiales</taxon>
        <taxon>Stappiaceae</taxon>
        <taxon>Breoghania</taxon>
    </lineage>
</organism>
<keyword evidence="4 6" id="KW-0808">Transferase</keyword>
<feature type="binding site" evidence="6">
    <location>
        <position position="135"/>
    </location>
    <ligand>
        <name>S-adenosyl-L-methionine</name>
        <dbReference type="ChEBI" id="CHEBI:59789"/>
    </ligand>
</feature>
<dbReference type="HAMAP" id="MF_00735">
    <property type="entry name" value="Methyltr_PrmA"/>
    <property type="match status" value="1"/>
</dbReference>
<dbReference type="InterPro" id="IPR004498">
    <property type="entry name" value="Ribosomal_PrmA_MeTrfase"/>
</dbReference>
<dbReference type="Proteomes" id="UP000244081">
    <property type="component" value="Unassembled WGS sequence"/>
</dbReference>
<dbReference type="NCBIfam" id="NF001784">
    <property type="entry name" value="PRK00517.2-1"/>
    <property type="match status" value="1"/>
</dbReference>
<evidence type="ECO:0000256" key="4">
    <source>
        <dbReference type="ARBA" id="ARBA00022679"/>
    </source>
</evidence>
<dbReference type="PANTHER" id="PTHR43648:SF1">
    <property type="entry name" value="ELECTRON TRANSFER FLAVOPROTEIN BETA SUBUNIT LYSINE METHYLTRANSFERASE"/>
    <property type="match status" value="1"/>
</dbReference>
<evidence type="ECO:0000256" key="2">
    <source>
        <dbReference type="ARBA" id="ARBA00022490"/>
    </source>
</evidence>
<dbReference type="PANTHER" id="PTHR43648">
    <property type="entry name" value="ELECTRON TRANSFER FLAVOPROTEIN BETA SUBUNIT LYSINE METHYLTRANSFERASE"/>
    <property type="match status" value="1"/>
</dbReference>
<comment type="catalytic activity">
    <reaction evidence="6">
        <text>L-lysyl-[protein] + 3 S-adenosyl-L-methionine = N(6),N(6),N(6)-trimethyl-L-lysyl-[protein] + 3 S-adenosyl-L-homocysteine + 3 H(+)</text>
        <dbReference type="Rhea" id="RHEA:54192"/>
        <dbReference type="Rhea" id="RHEA-COMP:9752"/>
        <dbReference type="Rhea" id="RHEA-COMP:13826"/>
        <dbReference type="ChEBI" id="CHEBI:15378"/>
        <dbReference type="ChEBI" id="CHEBI:29969"/>
        <dbReference type="ChEBI" id="CHEBI:57856"/>
        <dbReference type="ChEBI" id="CHEBI:59789"/>
        <dbReference type="ChEBI" id="CHEBI:61961"/>
    </reaction>
</comment>
<evidence type="ECO:0000313" key="7">
    <source>
        <dbReference type="EMBL" id="PTW58794.1"/>
    </source>
</evidence>
<dbReference type="EC" id="2.1.1.-" evidence="6"/>
<dbReference type="SUPFAM" id="SSF53335">
    <property type="entry name" value="S-adenosyl-L-methionine-dependent methyltransferases"/>
    <property type="match status" value="1"/>
</dbReference>
<gene>
    <name evidence="6" type="primary">prmA</name>
    <name evidence="7" type="ORF">C8N35_10998</name>
</gene>
<keyword evidence="5 6" id="KW-0949">S-adenosyl-L-methionine</keyword>
<accession>A0A2T5V4X1</accession>
<dbReference type="EMBL" id="QAYG01000009">
    <property type="protein sequence ID" value="PTW58794.1"/>
    <property type="molecule type" value="Genomic_DNA"/>
</dbReference>
<comment type="function">
    <text evidence="6">Methylates ribosomal protein L11.</text>
</comment>
<sequence length="295" mass="32145">MPMIRARVTADELEARRIAGILEAAYEDEAYPVSVYEPVMDGPWIAEILFFDGEPEAVKAEILDRVGTDAFAAPVETDVLEEIDWVAKGLESLTPVTAGRFVVHGSHDRDKISPHVIGIEIEAAQAFGTGHHGTTAGCLEELCRVLKRRRYSSILDLGTGSGVLAIAMAKLAHLPVLATDIDPVATKAATENARHNEVRGLVECVTAAGVHHPRIRARAPFDLVVANILARPLMALAHPIAQLMAKPGTLVLSGLRVADGPRVIAAYRDQRFRLTHRIEHDDWLTLTFANTRVEL</sequence>
<dbReference type="GO" id="GO:0005737">
    <property type="term" value="C:cytoplasm"/>
    <property type="evidence" value="ECO:0007669"/>
    <property type="project" value="UniProtKB-SubCell"/>
</dbReference>
<evidence type="ECO:0000256" key="5">
    <source>
        <dbReference type="ARBA" id="ARBA00022691"/>
    </source>
</evidence>
<feature type="binding site" evidence="6">
    <location>
        <position position="180"/>
    </location>
    <ligand>
        <name>S-adenosyl-L-methionine</name>
        <dbReference type="ChEBI" id="CHEBI:59789"/>
    </ligand>
</feature>
<dbReference type="GO" id="GO:0005840">
    <property type="term" value="C:ribosome"/>
    <property type="evidence" value="ECO:0007669"/>
    <property type="project" value="UniProtKB-KW"/>
</dbReference>
<dbReference type="InterPro" id="IPR029063">
    <property type="entry name" value="SAM-dependent_MTases_sf"/>
</dbReference>
<dbReference type="Pfam" id="PF06325">
    <property type="entry name" value="PrmA"/>
    <property type="match status" value="1"/>
</dbReference>
<evidence type="ECO:0000256" key="3">
    <source>
        <dbReference type="ARBA" id="ARBA00022603"/>
    </source>
</evidence>
<proteinExistence type="inferred from homology"/>
<keyword evidence="8" id="KW-1185">Reference proteome</keyword>
<reference evidence="7 8" key="1">
    <citation type="submission" date="2018-04" db="EMBL/GenBank/DDBJ databases">
        <title>Genomic Encyclopedia of Archaeal and Bacterial Type Strains, Phase II (KMG-II): from individual species to whole genera.</title>
        <authorList>
            <person name="Goeker M."/>
        </authorList>
    </citation>
    <scope>NUCLEOTIDE SEQUENCE [LARGE SCALE GENOMIC DNA]</scope>
    <source>
        <strain evidence="7 8">DSM 23382</strain>
    </source>
</reference>
<dbReference type="AlphaFoldDB" id="A0A2T5V4X1"/>
<keyword evidence="7" id="KW-0689">Ribosomal protein</keyword>
<dbReference type="InterPro" id="IPR050078">
    <property type="entry name" value="Ribosomal_L11_MeTrfase_PrmA"/>
</dbReference>
<dbReference type="CDD" id="cd02440">
    <property type="entry name" value="AdoMet_MTases"/>
    <property type="match status" value="1"/>
</dbReference>
<evidence type="ECO:0000256" key="1">
    <source>
        <dbReference type="ARBA" id="ARBA00009741"/>
    </source>
</evidence>
<keyword evidence="3 6" id="KW-0489">Methyltransferase</keyword>
<feature type="binding site" evidence="6">
    <location>
        <position position="158"/>
    </location>
    <ligand>
        <name>S-adenosyl-L-methionine</name>
        <dbReference type="ChEBI" id="CHEBI:59789"/>
    </ligand>
</feature>
<evidence type="ECO:0000313" key="8">
    <source>
        <dbReference type="Proteomes" id="UP000244081"/>
    </source>
</evidence>
<comment type="subcellular location">
    <subcellularLocation>
        <location evidence="6">Cytoplasm</location>
    </subcellularLocation>
</comment>
<dbReference type="Gene3D" id="3.40.50.150">
    <property type="entry name" value="Vaccinia Virus protein VP39"/>
    <property type="match status" value="1"/>
</dbReference>
<evidence type="ECO:0000256" key="6">
    <source>
        <dbReference type="HAMAP-Rule" id="MF_00735"/>
    </source>
</evidence>
<protein>
    <recommendedName>
        <fullName evidence="6">Ribosomal protein L11 methyltransferase</fullName>
        <shortName evidence="6">L11 Mtase</shortName>
        <ecNumber evidence="6">2.1.1.-</ecNumber>
    </recommendedName>
</protein>
<dbReference type="RefSeq" id="WP_107991325.1">
    <property type="nucleotide sequence ID" value="NZ_QAYG01000009.1"/>
</dbReference>
<dbReference type="GO" id="GO:0008276">
    <property type="term" value="F:protein methyltransferase activity"/>
    <property type="evidence" value="ECO:0007669"/>
    <property type="project" value="UniProtKB-UniRule"/>
</dbReference>
<keyword evidence="7" id="KW-0687">Ribonucleoprotein</keyword>
<comment type="caution">
    <text evidence="7">The sequence shown here is derived from an EMBL/GenBank/DDBJ whole genome shotgun (WGS) entry which is preliminary data.</text>
</comment>
<keyword evidence="2 6" id="KW-0963">Cytoplasm</keyword>
<comment type="similarity">
    <text evidence="1 6">Belongs to the methyltransferase superfamily. PrmA family.</text>
</comment>
<dbReference type="OrthoDB" id="9785995at2"/>